<dbReference type="Proteomes" id="UP000825935">
    <property type="component" value="Chromosome 4"/>
</dbReference>
<evidence type="ECO:0000256" key="7">
    <source>
        <dbReference type="SAM" id="MobiDB-lite"/>
    </source>
</evidence>
<proteinExistence type="predicted"/>
<dbReference type="OrthoDB" id="10254713at2759"/>
<keyword evidence="6" id="KW-0175">Coiled coil</keyword>
<dbReference type="GO" id="GO:0044782">
    <property type="term" value="P:cilium organization"/>
    <property type="evidence" value="ECO:0007669"/>
    <property type="project" value="TreeGrafter"/>
</dbReference>
<sequence length="387" mass="44730">MDDEPLEGQGAATGTEASTFSDGSAEGEDERQHEEEEEEEAQQPSPVLSDFVLPSPSLVSPFIAAFLQRFSELFHLGNDDANIEVKSHGQRPKHLIEAIWLKDVLQKSLEEIEDHGSFSFLAQVVSDHEALAKRVPASLEHIKSLNTEMHLLRQQIQAEDFAHKEAVITWNKNLLQKKQDIKDLKAQNKLTAKYRADMAVAQADCKRRFREEKLLELRDEINQLTDLLEVEKRVNIVCNEFLKKQNLTLMEEAINLASGHENDVLYMDMMISKLKNQKIEKEDLLSEIEPRYMSEMSKIIAEKEQVERVKTMSIDELRIFETQTRAVIKIQRIWRGRMDRAKHAQEVKKIVKKRKELRNKLKKEKKEKAKKEGGKKGADKKKVKKKK</sequence>
<evidence type="ECO:0000256" key="2">
    <source>
        <dbReference type="ARBA" id="ARBA00004316"/>
    </source>
</evidence>
<feature type="region of interest" description="Disordered" evidence="7">
    <location>
        <begin position="1"/>
        <end position="49"/>
    </location>
</feature>
<reference evidence="8" key="1">
    <citation type="submission" date="2021-08" db="EMBL/GenBank/DDBJ databases">
        <title>WGS assembly of Ceratopteris richardii.</title>
        <authorList>
            <person name="Marchant D.B."/>
            <person name="Chen G."/>
            <person name="Jenkins J."/>
            <person name="Shu S."/>
            <person name="Leebens-Mack J."/>
            <person name="Grimwood J."/>
            <person name="Schmutz J."/>
            <person name="Soltis P."/>
            <person name="Soltis D."/>
            <person name="Chen Z.-H."/>
        </authorList>
    </citation>
    <scope>NUCLEOTIDE SEQUENCE</scope>
    <source>
        <strain evidence="8">Whitten #5841</strain>
        <tissue evidence="8">Leaf</tissue>
    </source>
</reference>
<evidence type="ECO:0000256" key="3">
    <source>
        <dbReference type="ARBA" id="ARBA00022490"/>
    </source>
</evidence>
<dbReference type="OMA" id="KDLPNKM"/>
<feature type="compositionally biased region" description="Basic residues" evidence="7">
    <location>
        <begin position="378"/>
        <end position="387"/>
    </location>
</feature>
<keyword evidence="9" id="KW-1185">Reference proteome</keyword>
<protein>
    <recommendedName>
        <fullName evidence="10">Dynein regulatory complex protein 9</fullName>
    </recommendedName>
</protein>
<feature type="coiled-coil region" evidence="6">
    <location>
        <begin position="207"/>
        <end position="234"/>
    </location>
</feature>
<dbReference type="AlphaFoldDB" id="A0A8T2UW75"/>
<dbReference type="PANTHER" id="PTHR14871">
    <property type="entry name" value="DYNEIN REGULATORY COMPLEX PROTEIN 9"/>
    <property type="match status" value="1"/>
</dbReference>
<dbReference type="InterPro" id="IPR042618">
    <property type="entry name" value="IQCG"/>
</dbReference>
<evidence type="ECO:0000256" key="5">
    <source>
        <dbReference type="ARBA" id="ARBA00023273"/>
    </source>
</evidence>
<gene>
    <name evidence="8" type="ORF">KP509_04G039800</name>
</gene>
<keyword evidence="3" id="KW-0963">Cytoplasm</keyword>
<dbReference type="GO" id="GO:0005737">
    <property type="term" value="C:cytoplasm"/>
    <property type="evidence" value="ECO:0007669"/>
    <property type="project" value="TreeGrafter"/>
</dbReference>
<evidence type="ECO:0000256" key="4">
    <source>
        <dbReference type="ARBA" id="ARBA00023212"/>
    </source>
</evidence>
<keyword evidence="5" id="KW-0966">Cell projection</keyword>
<dbReference type="EMBL" id="CM035409">
    <property type="protein sequence ID" value="KAH7438978.1"/>
    <property type="molecule type" value="Genomic_DNA"/>
</dbReference>
<comment type="caution">
    <text evidence="8">The sequence shown here is derived from an EMBL/GenBank/DDBJ whole genome shotgun (WGS) entry which is preliminary data.</text>
</comment>
<feature type="region of interest" description="Disordered" evidence="7">
    <location>
        <begin position="345"/>
        <end position="387"/>
    </location>
</feature>
<dbReference type="PANTHER" id="PTHR14871:SF1">
    <property type="entry name" value="DYNEIN REGULATORY COMPLEX PROTEIN 9"/>
    <property type="match status" value="1"/>
</dbReference>
<feature type="compositionally biased region" description="Basic residues" evidence="7">
    <location>
        <begin position="350"/>
        <end position="363"/>
    </location>
</feature>
<evidence type="ECO:0000256" key="6">
    <source>
        <dbReference type="SAM" id="Coils"/>
    </source>
</evidence>
<keyword evidence="4" id="KW-0206">Cytoskeleton</keyword>
<evidence type="ECO:0000313" key="8">
    <source>
        <dbReference type="EMBL" id="KAH7438978.1"/>
    </source>
</evidence>
<name>A0A8T2UW75_CERRI</name>
<evidence type="ECO:0000313" key="9">
    <source>
        <dbReference type="Proteomes" id="UP000825935"/>
    </source>
</evidence>
<evidence type="ECO:0008006" key="10">
    <source>
        <dbReference type="Google" id="ProtNLM"/>
    </source>
</evidence>
<feature type="compositionally biased region" description="Basic and acidic residues" evidence="7">
    <location>
        <begin position="364"/>
        <end position="377"/>
    </location>
</feature>
<dbReference type="GO" id="GO:0005856">
    <property type="term" value="C:cytoskeleton"/>
    <property type="evidence" value="ECO:0007669"/>
    <property type="project" value="UniProtKB-SubCell"/>
</dbReference>
<organism evidence="8 9">
    <name type="scientific">Ceratopteris richardii</name>
    <name type="common">Triangle waterfern</name>
    <dbReference type="NCBI Taxonomy" id="49495"/>
    <lineage>
        <taxon>Eukaryota</taxon>
        <taxon>Viridiplantae</taxon>
        <taxon>Streptophyta</taxon>
        <taxon>Embryophyta</taxon>
        <taxon>Tracheophyta</taxon>
        <taxon>Polypodiopsida</taxon>
        <taxon>Polypodiidae</taxon>
        <taxon>Polypodiales</taxon>
        <taxon>Pteridineae</taxon>
        <taxon>Pteridaceae</taxon>
        <taxon>Parkerioideae</taxon>
        <taxon>Ceratopteris</taxon>
    </lineage>
</organism>
<dbReference type="PROSITE" id="PS50096">
    <property type="entry name" value="IQ"/>
    <property type="match status" value="1"/>
</dbReference>
<feature type="compositionally biased region" description="Acidic residues" evidence="7">
    <location>
        <begin position="25"/>
        <end position="41"/>
    </location>
</feature>
<accession>A0A8T2UW75</accession>
<comment type="subcellular location">
    <subcellularLocation>
        <location evidence="2">Cell projection</location>
    </subcellularLocation>
    <subcellularLocation>
        <location evidence="1">Cytoplasm</location>
        <location evidence="1">Cytoskeleton</location>
    </subcellularLocation>
</comment>
<evidence type="ECO:0000256" key="1">
    <source>
        <dbReference type="ARBA" id="ARBA00004245"/>
    </source>
</evidence>
<dbReference type="GO" id="GO:0031514">
    <property type="term" value="C:motile cilium"/>
    <property type="evidence" value="ECO:0007669"/>
    <property type="project" value="TreeGrafter"/>
</dbReference>